<dbReference type="AlphaFoldDB" id="A0A1S3B164"/>
<dbReference type="SMR" id="A0A1S3B164"/>
<feature type="transmembrane region" description="Helical" evidence="1">
    <location>
        <begin position="128"/>
        <end position="155"/>
    </location>
</feature>
<proteinExistence type="predicted"/>
<keyword evidence="1" id="KW-0812">Transmembrane</keyword>
<dbReference type="GeneID" id="103484701"/>
<organism evidence="2 3">
    <name type="scientific">Cucumis melo</name>
    <name type="common">Muskmelon</name>
    <dbReference type="NCBI Taxonomy" id="3656"/>
    <lineage>
        <taxon>Eukaryota</taxon>
        <taxon>Viridiplantae</taxon>
        <taxon>Streptophyta</taxon>
        <taxon>Embryophyta</taxon>
        <taxon>Tracheophyta</taxon>
        <taxon>Spermatophyta</taxon>
        <taxon>Magnoliopsida</taxon>
        <taxon>eudicotyledons</taxon>
        <taxon>Gunneridae</taxon>
        <taxon>Pentapetalae</taxon>
        <taxon>rosids</taxon>
        <taxon>fabids</taxon>
        <taxon>Cucurbitales</taxon>
        <taxon>Cucurbitaceae</taxon>
        <taxon>Benincaseae</taxon>
        <taxon>Cucumis</taxon>
    </lineage>
</organism>
<dbReference type="KEGG" id="cmo:103484701"/>
<dbReference type="InParanoid" id="A0A1S3B164"/>
<dbReference type="Proteomes" id="UP001652600">
    <property type="component" value="Chromosome 8"/>
</dbReference>
<accession>A0A1S3B164</accession>
<evidence type="ECO:0000256" key="1">
    <source>
        <dbReference type="SAM" id="Phobius"/>
    </source>
</evidence>
<keyword evidence="2" id="KW-1185">Reference proteome</keyword>
<keyword evidence="1" id="KW-1133">Transmembrane helix</keyword>
<dbReference type="eggNOG" id="ENOG502QUNI">
    <property type="taxonomic scope" value="Eukaryota"/>
</dbReference>
<evidence type="ECO:0000313" key="2">
    <source>
        <dbReference type="Proteomes" id="UP001652600"/>
    </source>
</evidence>
<sequence length="289" mass="32278">MVALRTSTSRRCFGRPITFTSSRLCPIFRSRRLLYRETTAETMFTALEITPPCPAAKLNVVRALPSEFKFYRLPYNLGLPNRRLSLLSIRAQSLSDPSTSSRYTDTIGNSSPAFLQFPRCTLTQRHILVLNVVACATAISATWLFCSAIPTLLAFKRAAESLEKLMDVTREELPGTMAAIRLSGMEISDLTMELSDLGQDITQGVRSSTRAVRVAEERLRRLTNMSPTASVQEMTITNLGVKGADPVLAKRARDIKEGIVKGRSIFQLFLSITRFSRLALNYFSKRGKK</sequence>
<protein>
    <submittedName>
        <fullName evidence="3">Uncharacterized protein LOC103484701 isoform X1</fullName>
    </submittedName>
</protein>
<evidence type="ECO:0000313" key="3">
    <source>
        <dbReference type="RefSeq" id="XP_008440148.1"/>
    </source>
</evidence>
<reference evidence="3" key="1">
    <citation type="submission" date="2025-08" db="UniProtKB">
        <authorList>
            <consortium name="RefSeq"/>
        </authorList>
    </citation>
    <scope>IDENTIFICATION</scope>
    <source>
        <tissue evidence="3">Stem</tissue>
    </source>
</reference>
<dbReference type="PANTHER" id="PTHR33825:SF5">
    <property type="entry name" value="TRANSMEMBRANE PROTEIN"/>
    <property type="match status" value="1"/>
</dbReference>
<dbReference type="FunCoup" id="A0A1S3B164">
    <property type="interactions" value="978"/>
</dbReference>
<keyword evidence="1" id="KW-0472">Membrane</keyword>
<dbReference type="RefSeq" id="XP_008440148.1">
    <property type="nucleotide sequence ID" value="XM_008441926.3"/>
</dbReference>
<gene>
    <name evidence="3" type="primary">LOC103484701</name>
</gene>
<dbReference type="OrthoDB" id="1923031at2759"/>
<dbReference type="PANTHER" id="PTHR33825">
    <property type="entry name" value="CHITINASE-LIKE PROTEIN"/>
    <property type="match status" value="1"/>
</dbReference>
<name>A0A1S3B164_CUCME</name>